<name>A0A3Q0J4J0_DIACI</name>
<dbReference type="AlphaFoldDB" id="A0A3Q0J4J0"/>
<protein>
    <recommendedName>
        <fullName evidence="6">methylated diphthine methylhydrolase</fullName>
        <ecNumber evidence="6">3.1.1.97</ecNumber>
    </recommendedName>
</protein>
<comment type="pathway">
    <text evidence="1">Protein modification; peptidyl-diphthamide biosynthesis.</text>
</comment>
<dbReference type="PROSITE" id="PS50294">
    <property type="entry name" value="WD_REPEATS_REGION"/>
    <property type="match status" value="1"/>
</dbReference>
<comment type="catalytic activity">
    <reaction evidence="7">
        <text>diphthine methyl ester-[translation elongation factor 2] + H2O = diphthine-[translation elongation factor 2] + methanol + H(+)</text>
        <dbReference type="Rhea" id="RHEA:42656"/>
        <dbReference type="Rhea" id="RHEA-COMP:10172"/>
        <dbReference type="Rhea" id="RHEA-COMP:10173"/>
        <dbReference type="ChEBI" id="CHEBI:15377"/>
        <dbReference type="ChEBI" id="CHEBI:15378"/>
        <dbReference type="ChEBI" id="CHEBI:17790"/>
        <dbReference type="ChEBI" id="CHEBI:79005"/>
        <dbReference type="ChEBI" id="CHEBI:82696"/>
        <dbReference type="EC" id="3.1.1.97"/>
    </reaction>
</comment>
<dbReference type="GO" id="GO:0032259">
    <property type="term" value="P:methylation"/>
    <property type="evidence" value="ECO:0007669"/>
    <property type="project" value="UniProtKB-KW"/>
</dbReference>
<dbReference type="Pfam" id="PF00400">
    <property type="entry name" value="WD40"/>
    <property type="match status" value="1"/>
</dbReference>
<dbReference type="RefSeq" id="XP_026683407.1">
    <property type="nucleotide sequence ID" value="XM_026827606.1"/>
</dbReference>
<dbReference type="PANTHER" id="PTHR46042">
    <property type="entry name" value="DIPHTHINE METHYLTRANSFERASE"/>
    <property type="match status" value="1"/>
</dbReference>
<dbReference type="GO" id="GO:0005737">
    <property type="term" value="C:cytoplasm"/>
    <property type="evidence" value="ECO:0007669"/>
    <property type="project" value="TreeGrafter"/>
</dbReference>
<dbReference type="InterPro" id="IPR036322">
    <property type="entry name" value="WD40_repeat_dom_sf"/>
</dbReference>
<gene>
    <name evidence="10" type="primary">LOC103514715</name>
</gene>
<dbReference type="GO" id="GO:0061685">
    <property type="term" value="F:diphthine methylesterase activity"/>
    <property type="evidence" value="ECO:0007669"/>
    <property type="project" value="UniProtKB-EC"/>
</dbReference>
<keyword evidence="10" id="KW-0808">Transferase</keyword>
<dbReference type="GO" id="GO:0017183">
    <property type="term" value="P:protein histidyl modification to diphthamide"/>
    <property type="evidence" value="ECO:0007669"/>
    <property type="project" value="TreeGrafter"/>
</dbReference>
<dbReference type="InterPro" id="IPR052415">
    <property type="entry name" value="Diphthine_MTase"/>
</dbReference>
<evidence type="ECO:0000256" key="3">
    <source>
        <dbReference type="ARBA" id="ARBA00022737"/>
    </source>
</evidence>
<keyword evidence="2 8" id="KW-0853">WD repeat</keyword>
<evidence type="ECO:0000256" key="1">
    <source>
        <dbReference type="ARBA" id="ARBA00005156"/>
    </source>
</evidence>
<evidence type="ECO:0000256" key="7">
    <source>
        <dbReference type="ARBA" id="ARBA00047551"/>
    </source>
</evidence>
<evidence type="ECO:0000256" key="5">
    <source>
        <dbReference type="ARBA" id="ARBA00038092"/>
    </source>
</evidence>
<keyword evidence="10" id="KW-0489">Methyltransferase</keyword>
<sequence length="346" mass="39183">MLMKLDFLSLQPAGCDKRKGTLILFSLNQSEESIERIRTVDTPAILDIKWCHRRVQDKIVFAVVNAIGQLIVYELVSPAENTLDLNIRELCSHQLDQGEANEILALSLDWSSRMHTNLTDLDRNSIRNPNLTNVELSSFRDPNIVDVQRSSFRESVVVSDSQGAVHLFHLTNSGLQLKRSWKGHGFEAWIAAFNYSQPSVFYSGGDDCLMKVYDVRQDGPVQTIREHGAGVTSIQYNPFIEHTLATGSYDEHLYTWDDRHFKSPKSKTPLGGGVWRIKHQSDLSILTATMYNGFHHIPADVEDSAKILEYNHHGSIAYGIDSCYAHEKYVVTCSFYNHLINLSVLE</sequence>
<evidence type="ECO:0000256" key="4">
    <source>
        <dbReference type="ARBA" id="ARBA00022801"/>
    </source>
</evidence>
<keyword evidence="9" id="KW-1185">Reference proteome</keyword>
<dbReference type="GeneID" id="103514715"/>
<evidence type="ECO:0000313" key="9">
    <source>
        <dbReference type="Proteomes" id="UP000079169"/>
    </source>
</evidence>
<dbReference type="InterPro" id="IPR001680">
    <property type="entry name" value="WD40_rpt"/>
</dbReference>
<evidence type="ECO:0000256" key="2">
    <source>
        <dbReference type="ARBA" id="ARBA00022574"/>
    </source>
</evidence>
<feature type="repeat" description="WD" evidence="8">
    <location>
        <begin position="224"/>
        <end position="257"/>
    </location>
</feature>
<dbReference type="SMART" id="SM00320">
    <property type="entry name" value="WD40"/>
    <property type="match status" value="2"/>
</dbReference>
<dbReference type="Gene3D" id="2.130.10.10">
    <property type="entry name" value="YVTN repeat-like/Quinoprotein amine dehydrogenase"/>
    <property type="match status" value="1"/>
</dbReference>
<dbReference type="Proteomes" id="UP000079169">
    <property type="component" value="Unplaced"/>
</dbReference>
<dbReference type="GO" id="GO:0008168">
    <property type="term" value="F:methyltransferase activity"/>
    <property type="evidence" value="ECO:0007669"/>
    <property type="project" value="UniProtKB-KW"/>
</dbReference>
<proteinExistence type="inferred from homology"/>
<dbReference type="EC" id="3.1.1.97" evidence="6"/>
<dbReference type="SUPFAM" id="SSF50978">
    <property type="entry name" value="WD40 repeat-like"/>
    <property type="match status" value="1"/>
</dbReference>
<evidence type="ECO:0000256" key="8">
    <source>
        <dbReference type="PROSITE-ProRule" id="PRU00221"/>
    </source>
</evidence>
<evidence type="ECO:0000256" key="6">
    <source>
        <dbReference type="ARBA" id="ARBA00039131"/>
    </source>
</evidence>
<accession>A0A3Q0J4J0</accession>
<comment type="similarity">
    <text evidence="5">Belongs to the DPH7 family.</text>
</comment>
<evidence type="ECO:0000313" key="10">
    <source>
        <dbReference type="RefSeq" id="XP_026683407.1"/>
    </source>
</evidence>
<reference evidence="10" key="1">
    <citation type="submission" date="2025-08" db="UniProtKB">
        <authorList>
            <consortium name="RefSeq"/>
        </authorList>
    </citation>
    <scope>IDENTIFICATION</scope>
</reference>
<organism evidence="9 10">
    <name type="scientific">Diaphorina citri</name>
    <name type="common">Asian citrus psyllid</name>
    <dbReference type="NCBI Taxonomy" id="121845"/>
    <lineage>
        <taxon>Eukaryota</taxon>
        <taxon>Metazoa</taxon>
        <taxon>Ecdysozoa</taxon>
        <taxon>Arthropoda</taxon>
        <taxon>Hexapoda</taxon>
        <taxon>Insecta</taxon>
        <taxon>Pterygota</taxon>
        <taxon>Neoptera</taxon>
        <taxon>Paraneoptera</taxon>
        <taxon>Hemiptera</taxon>
        <taxon>Sternorrhyncha</taxon>
        <taxon>Psylloidea</taxon>
        <taxon>Psyllidae</taxon>
        <taxon>Diaphorininae</taxon>
        <taxon>Diaphorina</taxon>
    </lineage>
</organism>
<dbReference type="PROSITE" id="PS50082">
    <property type="entry name" value="WD_REPEATS_2"/>
    <property type="match status" value="1"/>
</dbReference>
<dbReference type="PANTHER" id="PTHR46042:SF1">
    <property type="entry name" value="DIPHTHINE METHYLTRANSFERASE"/>
    <property type="match status" value="1"/>
</dbReference>
<keyword evidence="4" id="KW-0378">Hydrolase</keyword>
<keyword evidence="3" id="KW-0677">Repeat</keyword>
<dbReference type="InterPro" id="IPR015943">
    <property type="entry name" value="WD40/YVTN_repeat-like_dom_sf"/>
</dbReference>